<reference evidence="1" key="1">
    <citation type="submission" date="2022-10" db="EMBL/GenBank/DDBJ databases">
        <title>Culturing micro-colonial fungi from biological soil crusts in the Mojave desert and describing Neophaeococcomyces mojavensis, and introducing the new genera and species Taxawa tesnikishii.</title>
        <authorList>
            <person name="Kurbessoian T."/>
            <person name="Stajich J.E."/>
        </authorList>
    </citation>
    <scope>NUCLEOTIDE SEQUENCE</scope>
    <source>
        <strain evidence="1">JES_112</strain>
    </source>
</reference>
<evidence type="ECO:0000313" key="2">
    <source>
        <dbReference type="Proteomes" id="UP001172386"/>
    </source>
</evidence>
<dbReference type="EMBL" id="JAPDRQ010000278">
    <property type="protein sequence ID" value="KAJ9651155.1"/>
    <property type="molecule type" value="Genomic_DNA"/>
</dbReference>
<organism evidence="1 2">
    <name type="scientific">Neophaeococcomyces mojaviensis</name>
    <dbReference type="NCBI Taxonomy" id="3383035"/>
    <lineage>
        <taxon>Eukaryota</taxon>
        <taxon>Fungi</taxon>
        <taxon>Dikarya</taxon>
        <taxon>Ascomycota</taxon>
        <taxon>Pezizomycotina</taxon>
        <taxon>Eurotiomycetes</taxon>
        <taxon>Chaetothyriomycetidae</taxon>
        <taxon>Chaetothyriales</taxon>
        <taxon>Chaetothyriales incertae sedis</taxon>
        <taxon>Neophaeococcomyces</taxon>
    </lineage>
</organism>
<accession>A0ACC2ZU96</accession>
<protein>
    <submittedName>
        <fullName evidence="1">Uncharacterized protein</fullName>
    </submittedName>
</protein>
<sequence length="246" mass="27528">MAVIELALFKLKCPAPTTTSTTVPMVPIELLNNLTTAAKAQASFSNHPVFLIHCVEDPSLIYLVGGWSSAAHHMDDWIPGSENQELLQLLSGDLEVKWMFHLSGEPVLFAQLLKEVKSSDGVVAIGRHFMKHAARDDFSRTFPDNVNVLEEFLGNGDRDVAGKKLVMGWRIDDEFVAPEEGKYVEEGDRKEIGKDIDEFVLFTAWPNVEKHMDFAKTEGFKRYSQIKELVDGAEIKHGKVFSVVEP</sequence>
<keyword evidence="2" id="KW-1185">Reference proteome</keyword>
<proteinExistence type="predicted"/>
<name>A0ACC2ZU96_9EURO</name>
<comment type="caution">
    <text evidence="1">The sequence shown here is derived from an EMBL/GenBank/DDBJ whole genome shotgun (WGS) entry which is preliminary data.</text>
</comment>
<dbReference type="Proteomes" id="UP001172386">
    <property type="component" value="Unassembled WGS sequence"/>
</dbReference>
<gene>
    <name evidence="1" type="ORF">H2198_009556</name>
</gene>
<evidence type="ECO:0000313" key="1">
    <source>
        <dbReference type="EMBL" id="KAJ9651155.1"/>
    </source>
</evidence>